<accession>A0A844AL83</accession>
<keyword evidence="2" id="KW-1185">Reference proteome</keyword>
<comment type="caution">
    <text evidence="1">The sequence shown here is derived from an EMBL/GenBank/DDBJ whole genome shotgun (WGS) entry which is preliminary data.</text>
</comment>
<organism evidence="1 2">
    <name type="scientific">Tritonibacter aquimaris</name>
    <dbReference type="NCBI Taxonomy" id="2663379"/>
    <lineage>
        <taxon>Bacteria</taxon>
        <taxon>Pseudomonadati</taxon>
        <taxon>Pseudomonadota</taxon>
        <taxon>Alphaproteobacteria</taxon>
        <taxon>Rhodobacterales</taxon>
        <taxon>Paracoccaceae</taxon>
        <taxon>Tritonibacter</taxon>
    </lineage>
</organism>
<dbReference type="Pfam" id="PF00378">
    <property type="entry name" value="ECH_1"/>
    <property type="match status" value="1"/>
</dbReference>
<protein>
    <submittedName>
        <fullName evidence="1">Enoyl-CoA hydratase/isomerase family protein</fullName>
    </submittedName>
</protein>
<dbReference type="InterPro" id="IPR001753">
    <property type="entry name" value="Enoyl-CoA_hydra/iso"/>
</dbReference>
<proteinExistence type="predicted"/>
<dbReference type="PANTHER" id="PTHR43459">
    <property type="entry name" value="ENOYL-COA HYDRATASE"/>
    <property type="match status" value="1"/>
</dbReference>
<reference evidence="1 2" key="1">
    <citation type="submission" date="2019-10" db="EMBL/GenBank/DDBJ databases">
        <title>Epibacterium sp. nov., isolated from seawater.</title>
        <authorList>
            <person name="Zhang X."/>
            <person name="Li N."/>
        </authorList>
    </citation>
    <scope>NUCLEOTIDE SEQUENCE [LARGE SCALE GENOMIC DNA]</scope>
    <source>
        <strain evidence="1 2">SM1969</strain>
    </source>
</reference>
<dbReference type="CDD" id="cd06558">
    <property type="entry name" value="crotonase-like"/>
    <property type="match status" value="1"/>
</dbReference>
<name>A0A844AL83_9RHOB</name>
<keyword evidence="1" id="KW-0413">Isomerase</keyword>
<dbReference type="RefSeq" id="WP_153547191.1">
    <property type="nucleotide sequence ID" value="NZ_WIXK01000004.1"/>
</dbReference>
<dbReference type="SUPFAM" id="SSF52096">
    <property type="entry name" value="ClpP/crotonase"/>
    <property type="match status" value="1"/>
</dbReference>
<dbReference type="AlphaFoldDB" id="A0A844AL83"/>
<evidence type="ECO:0000313" key="2">
    <source>
        <dbReference type="Proteomes" id="UP000436694"/>
    </source>
</evidence>
<dbReference type="Gene3D" id="3.90.226.10">
    <property type="entry name" value="2-enoyl-CoA Hydratase, Chain A, domain 1"/>
    <property type="match status" value="1"/>
</dbReference>
<dbReference type="PANTHER" id="PTHR43459:SF1">
    <property type="entry name" value="EG:BACN32G11.4 PROTEIN"/>
    <property type="match status" value="1"/>
</dbReference>
<dbReference type="Proteomes" id="UP000436694">
    <property type="component" value="Unassembled WGS sequence"/>
</dbReference>
<gene>
    <name evidence="1" type="ORF">GG681_08700</name>
</gene>
<evidence type="ECO:0000313" key="1">
    <source>
        <dbReference type="EMBL" id="MQY42720.1"/>
    </source>
</evidence>
<dbReference type="GO" id="GO:0016853">
    <property type="term" value="F:isomerase activity"/>
    <property type="evidence" value="ECO:0007669"/>
    <property type="project" value="UniProtKB-KW"/>
</dbReference>
<dbReference type="InterPro" id="IPR029045">
    <property type="entry name" value="ClpP/crotonase-like_dom_sf"/>
</dbReference>
<dbReference type="EMBL" id="WIXK01000004">
    <property type="protein sequence ID" value="MQY42720.1"/>
    <property type="molecule type" value="Genomic_DNA"/>
</dbReference>
<sequence>MRDLVSFQRDELQSGEGFARVTMQAPRANALEPELLTALHDALDQAERAGIQKVLITGGRNFSTGGDVARFFAASQAGEAEAYSHEVVPVLQSLVLRMLTMPVIFATALRGAATGGSAGMLFASDLAVAAPDTFVQPYYGVMGFAPDGGWAALLPDLIGSAAARSWLLANQRQGADDLLRLGLVQAVDDVPEKCACDLLNAVETGTALASKSIIWSDKRRAVLKAGLDAETEAFRTLIGRPETFDRMRDFLQPIG</sequence>